<keyword evidence="6" id="KW-0833">Ubl conjugation pathway</keyword>
<feature type="compositionally biased region" description="Basic and acidic residues" evidence="9">
    <location>
        <begin position="516"/>
        <end position="533"/>
    </location>
</feature>
<dbReference type="Gene3D" id="3.30.40.10">
    <property type="entry name" value="Zinc/RING finger domain, C3HC4 (zinc finger)"/>
    <property type="match status" value="1"/>
</dbReference>
<feature type="compositionally biased region" description="Basic and acidic residues" evidence="9">
    <location>
        <begin position="616"/>
        <end position="625"/>
    </location>
</feature>
<evidence type="ECO:0000256" key="6">
    <source>
        <dbReference type="ARBA" id="ARBA00022786"/>
    </source>
</evidence>
<dbReference type="AlphaFoldDB" id="W9CWT4"/>
<dbReference type="SMART" id="SM00184">
    <property type="entry name" value="RING"/>
    <property type="match status" value="1"/>
</dbReference>
<gene>
    <name evidence="11" type="ORF">SBOR_0519</name>
</gene>
<feature type="compositionally biased region" description="Basic and acidic residues" evidence="9">
    <location>
        <begin position="486"/>
        <end position="499"/>
    </location>
</feature>
<dbReference type="Pfam" id="PF13639">
    <property type="entry name" value="zf-RING_2"/>
    <property type="match status" value="1"/>
</dbReference>
<feature type="domain" description="RING-type" evidence="10">
    <location>
        <begin position="394"/>
        <end position="435"/>
    </location>
</feature>
<dbReference type="FunFam" id="3.30.40.10:FF:000127">
    <property type="entry name" value="E3 ubiquitin-protein ligase RNF181"/>
    <property type="match status" value="1"/>
</dbReference>
<proteinExistence type="predicted"/>
<dbReference type="PROSITE" id="PS50089">
    <property type="entry name" value="ZF_RING_2"/>
    <property type="match status" value="1"/>
</dbReference>
<dbReference type="GO" id="GO:0061630">
    <property type="term" value="F:ubiquitin protein ligase activity"/>
    <property type="evidence" value="ECO:0007669"/>
    <property type="project" value="UniProtKB-EC"/>
</dbReference>
<dbReference type="GO" id="GO:0016567">
    <property type="term" value="P:protein ubiquitination"/>
    <property type="evidence" value="ECO:0007669"/>
    <property type="project" value="UniProtKB-ARBA"/>
</dbReference>
<evidence type="ECO:0000313" key="11">
    <source>
        <dbReference type="EMBL" id="ESZ99109.1"/>
    </source>
</evidence>
<dbReference type="InterPro" id="IPR051834">
    <property type="entry name" value="RING_finger_E3_ligase"/>
</dbReference>
<keyword evidence="3" id="KW-0808">Transferase</keyword>
<dbReference type="SUPFAM" id="SSF57850">
    <property type="entry name" value="RING/U-box"/>
    <property type="match status" value="1"/>
</dbReference>
<keyword evidence="5 8" id="KW-0863">Zinc-finger</keyword>
<evidence type="ECO:0000256" key="7">
    <source>
        <dbReference type="ARBA" id="ARBA00022833"/>
    </source>
</evidence>
<evidence type="ECO:0000313" key="12">
    <source>
        <dbReference type="Proteomes" id="UP000019487"/>
    </source>
</evidence>
<accession>W9CWT4</accession>
<evidence type="ECO:0000256" key="1">
    <source>
        <dbReference type="ARBA" id="ARBA00000900"/>
    </source>
</evidence>
<dbReference type="InterPro" id="IPR001841">
    <property type="entry name" value="Znf_RING"/>
</dbReference>
<evidence type="ECO:0000256" key="4">
    <source>
        <dbReference type="ARBA" id="ARBA00022723"/>
    </source>
</evidence>
<feature type="region of interest" description="Disordered" evidence="9">
    <location>
        <begin position="441"/>
        <end position="625"/>
    </location>
</feature>
<dbReference type="GO" id="GO:0008270">
    <property type="term" value="F:zinc ion binding"/>
    <property type="evidence" value="ECO:0007669"/>
    <property type="project" value="UniProtKB-KW"/>
</dbReference>
<evidence type="ECO:0000256" key="9">
    <source>
        <dbReference type="SAM" id="MobiDB-lite"/>
    </source>
</evidence>
<organism evidence="11 12">
    <name type="scientific">Sclerotinia borealis (strain F-4128)</name>
    <dbReference type="NCBI Taxonomy" id="1432307"/>
    <lineage>
        <taxon>Eukaryota</taxon>
        <taxon>Fungi</taxon>
        <taxon>Dikarya</taxon>
        <taxon>Ascomycota</taxon>
        <taxon>Pezizomycotina</taxon>
        <taxon>Leotiomycetes</taxon>
        <taxon>Helotiales</taxon>
        <taxon>Sclerotiniaceae</taxon>
        <taxon>Sclerotinia</taxon>
    </lineage>
</organism>
<comment type="catalytic activity">
    <reaction evidence="1">
        <text>S-ubiquitinyl-[E2 ubiquitin-conjugating enzyme]-L-cysteine + [acceptor protein]-L-lysine = [E2 ubiquitin-conjugating enzyme]-L-cysteine + N(6)-ubiquitinyl-[acceptor protein]-L-lysine.</text>
        <dbReference type="EC" id="2.3.2.27"/>
    </reaction>
</comment>
<reference evidence="11 12" key="1">
    <citation type="journal article" date="2014" name="Genome Announc.">
        <title>Draft genome sequence of Sclerotinia borealis, a psychrophilic plant pathogenic fungus.</title>
        <authorList>
            <person name="Mardanov A.V."/>
            <person name="Beletsky A.V."/>
            <person name="Kadnikov V.V."/>
            <person name="Ignatov A.N."/>
            <person name="Ravin N.V."/>
        </authorList>
    </citation>
    <scope>NUCLEOTIDE SEQUENCE [LARGE SCALE GENOMIC DNA]</scope>
    <source>
        <strain evidence="12">F-4157</strain>
    </source>
</reference>
<feature type="compositionally biased region" description="Low complexity" evidence="9">
    <location>
        <begin position="443"/>
        <end position="484"/>
    </location>
</feature>
<feature type="region of interest" description="Disordered" evidence="9">
    <location>
        <begin position="1"/>
        <end position="20"/>
    </location>
</feature>
<dbReference type="EMBL" id="AYSA01000024">
    <property type="protein sequence ID" value="ESZ99109.1"/>
    <property type="molecule type" value="Genomic_DNA"/>
</dbReference>
<dbReference type="HOGENOM" id="CLU_021597_2_0_1"/>
<keyword evidence="7" id="KW-0862">Zinc</keyword>
<evidence type="ECO:0000256" key="2">
    <source>
        <dbReference type="ARBA" id="ARBA00012483"/>
    </source>
</evidence>
<dbReference type="PANTHER" id="PTHR45931:SF3">
    <property type="entry name" value="RING ZINC FINGER-CONTAINING PROTEIN"/>
    <property type="match status" value="1"/>
</dbReference>
<dbReference type="GO" id="GO:0006511">
    <property type="term" value="P:ubiquitin-dependent protein catabolic process"/>
    <property type="evidence" value="ECO:0007669"/>
    <property type="project" value="TreeGrafter"/>
</dbReference>
<evidence type="ECO:0000256" key="5">
    <source>
        <dbReference type="ARBA" id="ARBA00022771"/>
    </source>
</evidence>
<sequence length="625" mass="67446">MADSRNTSGGNGNGGGRHLDATGAREVVYCHQCENEWYQDEHGLVCPACEGEIIEIVNPTSDPRAGMNNSPDMSLLRDLQSHNPWADDSDPEEADIEEHVIHGPGGSIRVSQTIRAGGPGSSGGGINGGRRRRSPGGDGGEDDTMRDFHNMLGNLITPNLRGGRTGRSGEVDLFPRAGEFHMGGGGAGARFGGGPGPAIVGGRYTFEGRFENGRLRPRDANGPQAEGAPVEDLATYAPLNDPFVDFRELVRLRRARSPFIPNFMNESQVLQNPEPRPFLRSRLVQLITHLFTQMGAVPAGAGATGEDGGARHAGMAPPGAMGLPGLLQSLFNHPNAVHGDAVYSQEAFDQIMSQLMEQHQQSNAPGPAPPDAISALPTKALDEKMLGPEGKGECSVCMDDVFLTTEVVVLPCNHWFHETCASAWLSEHNTCPICRKGIGAEEATSSPRRANTRRSSNNATSNSPILQSPNSPSSRRARLSRLNSEQNDRMARNEARLESIRTGNFMPPPSGSGSSHRRETERQAEWALERALEDSFAPPRSEHMPGHFPGSSESTPTPPTLGRRDSGIGSSTNEQRRGFSSSTSSFSRERPRSERSGSDSSVRREGNGNGGLSGWFRDRWNRRQE</sequence>
<feature type="region of interest" description="Disordered" evidence="9">
    <location>
        <begin position="102"/>
        <end position="147"/>
    </location>
</feature>
<dbReference type="InterPro" id="IPR013083">
    <property type="entry name" value="Znf_RING/FYVE/PHD"/>
</dbReference>
<feature type="compositionally biased region" description="Gly residues" evidence="9">
    <location>
        <begin position="117"/>
        <end position="128"/>
    </location>
</feature>
<evidence type="ECO:0000256" key="8">
    <source>
        <dbReference type="PROSITE-ProRule" id="PRU00175"/>
    </source>
</evidence>
<dbReference type="OrthoDB" id="8062037at2759"/>
<comment type="caution">
    <text evidence="11">The sequence shown here is derived from an EMBL/GenBank/DDBJ whole genome shotgun (WGS) entry which is preliminary data.</text>
</comment>
<dbReference type="Proteomes" id="UP000019487">
    <property type="component" value="Unassembled WGS sequence"/>
</dbReference>
<keyword evidence="12" id="KW-1185">Reference proteome</keyword>
<dbReference type="PANTHER" id="PTHR45931">
    <property type="entry name" value="SI:CH211-59O9.10"/>
    <property type="match status" value="1"/>
</dbReference>
<name>W9CWT4_SCLBF</name>
<protein>
    <recommendedName>
        <fullName evidence="2">RING-type E3 ubiquitin transferase</fullName>
        <ecNumber evidence="2">2.3.2.27</ecNumber>
    </recommendedName>
</protein>
<dbReference type="EC" id="2.3.2.27" evidence="2"/>
<dbReference type="GO" id="GO:0005634">
    <property type="term" value="C:nucleus"/>
    <property type="evidence" value="ECO:0007669"/>
    <property type="project" value="TreeGrafter"/>
</dbReference>
<evidence type="ECO:0000259" key="10">
    <source>
        <dbReference type="PROSITE" id="PS50089"/>
    </source>
</evidence>
<dbReference type="STRING" id="1432307.W9CWT4"/>
<evidence type="ECO:0000256" key="3">
    <source>
        <dbReference type="ARBA" id="ARBA00022679"/>
    </source>
</evidence>
<feature type="compositionally biased region" description="Basic and acidic residues" evidence="9">
    <location>
        <begin position="587"/>
        <end position="606"/>
    </location>
</feature>
<keyword evidence="4" id="KW-0479">Metal-binding</keyword>